<reference evidence="3" key="1">
    <citation type="submission" date="2021-01" db="EMBL/GenBank/DDBJ databases">
        <authorList>
            <consortium name="Aspergillus puulaauensis MK2 genome sequencing consortium"/>
            <person name="Kazuki M."/>
            <person name="Futagami T."/>
        </authorList>
    </citation>
    <scope>NUCLEOTIDE SEQUENCE</scope>
    <source>
        <strain evidence="3">MK2</strain>
    </source>
</reference>
<dbReference type="Gene3D" id="3.40.50.1820">
    <property type="entry name" value="alpha/beta hydrolase"/>
    <property type="match status" value="1"/>
</dbReference>
<gene>
    <name evidence="3" type="ORF">APUU_41618S</name>
</gene>
<evidence type="ECO:0000256" key="1">
    <source>
        <dbReference type="ARBA" id="ARBA00022801"/>
    </source>
</evidence>
<dbReference type="PANTHER" id="PTHR48081">
    <property type="entry name" value="AB HYDROLASE SUPERFAMILY PROTEIN C4A8.06C"/>
    <property type="match status" value="1"/>
</dbReference>
<dbReference type="EMBL" id="AP024446">
    <property type="protein sequence ID" value="BCS25174.1"/>
    <property type="molecule type" value="Genomic_DNA"/>
</dbReference>
<reference evidence="3" key="2">
    <citation type="submission" date="2021-02" db="EMBL/GenBank/DDBJ databases">
        <title>Aspergillus puulaauensis MK2 genome sequence.</title>
        <authorList>
            <person name="Futagami T."/>
            <person name="Mori K."/>
            <person name="Kadooka C."/>
            <person name="Tanaka T."/>
        </authorList>
    </citation>
    <scope>NUCLEOTIDE SEQUENCE</scope>
    <source>
        <strain evidence="3">MK2</strain>
    </source>
</reference>
<feature type="domain" description="Alpha/beta hydrolase fold-3" evidence="2">
    <location>
        <begin position="45"/>
        <end position="172"/>
    </location>
</feature>
<keyword evidence="4" id="KW-1185">Reference proteome</keyword>
<dbReference type="InterPro" id="IPR029058">
    <property type="entry name" value="AB_hydrolase_fold"/>
</dbReference>
<name>A0A7R7XPT2_9EURO</name>
<dbReference type="InterPro" id="IPR013094">
    <property type="entry name" value="AB_hydrolase_3"/>
</dbReference>
<proteinExistence type="predicted"/>
<organism evidence="3 4">
    <name type="scientific">Aspergillus puulaauensis</name>
    <dbReference type="NCBI Taxonomy" id="1220207"/>
    <lineage>
        <taxon>Eukaryota</taxon>
        <taxon>Fungi</taxon>
        <taxon>Dikarya</taxon>
        <taxon>Ascomycota</taxon>
        <taxon>Pezizomycotina</taxon>
        <taxon>Eurotiomycetes</taxon>
        <taxon>Eurotiomycetidae</taxon>
        <taxon>Eurotiales</taxon>
        <taxon>Aspergillaceae</taxon>
        <taxon>Aspergillus</taxon>
    </lineage>
</organism>
<evidence type="ECO:0000313" key="3">
    <source>
        <dbReference type="EMBL" id="BCS25174.1"/>
    </source>
</evidence>
<evidence type="ECO:0000313" key="4">
    <source>
        <dbReference type="Proteomes" id="UP000654913"/>
    </source>
</evidence>
<keyword evidence="1" id="KW-0378">Hydrolase</keyword>
<dbReference type="InterPro" id="IPR050300">
    <property type="entry name" value="GDXG_lipolytic_enzyme"/>
</dbReference>
<evidence type="ECO:0000259" key="2">
    <source>
        <dbReference type="Pfam" id="PF07859"/>
    </source>
</evidence>
<dbReference type="Proteomes" id="UP000654913">
    <property type="component" value="Chromosome 4"/>
</dbReference>
<dbReference type="PANTHER" id="PTHR48081:SF3">
    <property type="entry name" value="ALPHA_BETA HYDROLASE FOLD-3 DOMAIN-CONTAINING PROTEIN"/>
    <property type="match status" value="1"/>
</dbReference>
<dbReference type="GO" id="GO:0016787">
    <property type="term" value="F:hydrolase activity"/>
    <property type="evidence" value="ECO:0007669"/>
    <property type="project" value="UniProtKB-KW"/>
</dbReference>
<accession>A0A7R7XPT2</accession>
<dbReference type="SUPFAM" id="SSF53474">
    <property type="entry name" value="alpha/beta-Hydrolases"/>
    <property type="match status" value="1"/>
</dbReference>
<dbReference type="GeneID" id="64975179"/>
<dbReference type="Pfam" id="PF07859">
    <property type="entry name" value="Abhydrolase_3"/>
    <property type="match status" value="1"/>
</dbReference>
<dbReference type="KEGG" id="apuu:APUU_41618S"/>
<dbReference type="RefSeq" id="XP_041557368.1">
    <property type="nucleotide sequence ID" value="XM_041704822.1"/>
</dbReference>
<dbReference type="AlphaFoldDB" id="A0A7R7XPT2"/>
<sequence length="347" mass="37572">MADLADPKFRGFDIIQTPYKHVGDHAIRTDILVPQTPYSGKRPTIVRFHGGGLVLGDSLFPGFWSQWLSDLALHHNAIIISPNYRLLPQATGLDIYNDIEDFWAWLQSPTSPIHGLLAAHSAPTELDLTRILLAGESAGGLLSINTALAHAPDVRAATALYPCVDVSSSDFSHPRPASLLPFGQRTPVSVVDEHLASMDPNKPVSSTDTPSYIPLMLAVIEHGLLGEWYTRGLEESSSKSGAETHRLLSPIQRLEDPGVQIPRGGVYVIQGRQDSVVPAHHSEAFVARAREVAGGAGGGSTDSQQNGKVVLVFRDGEHGFDAEERYEQGGWVQEALAAAVEAWLEVY</sequence>
<protein>
    <recommendedName>
        <fullName evidence="2">Alpha/beta hydrolase fold-3 domain-containing protein</fullName>
    </recommendedName>
</protein>
<dbReference type="OrthoDB" id="19653at2759"/>